<dbReference type="RefSeq" id="WP_354698759.1">
    <property type="nucleotide sequence ID" value="NZ_CP114014.1"/>
</dbReference>
<dbReference type="SUPFAM" id="SSF54637">
    <property type="entry name" value="Thioesterase/thiol ester dehydrase-isomerase"/>
    <property type="match status" value="1"/>
</dbReference>
<gene>
    <name evidence="3" type="ORF">DSM112329_04451</name>
</gene>
<dbReference type="PANTHER" id="PTHR43664:SF1">
    <property type="entry name" value="BETA-METHYLMALYL-COA DEHYDRATASE"/>
    <property type="match status" value="1"/>
</dbReference>
<proteinExistence type="inferred from homology"/>
<dbReference type="PANTHER" id="PTHR43664">
    <property type="entry name" value="MONOAMINE OXIDASE-RELATED"/>
    <property type="match status" value="1"/>
</dbReference>
<name>A0AAU7B105_9ACTN</name>
<reference evidence="3" key="1">
    <citation type="submission" date="2022-12" db="EMBL/GenBank/DDBJ databases">
        <title>Paraconexibacter alkalitolerans sp. nov. and Baekduia alba sp. nov., isolated from soil and emended description of the genera Paraconexibacter (Chun et al., 2020) and Baekduia (An et al., 2020).</title>
        <authorList>
            <person name="Vieira S."/>
            <person name="Huber K.J."/>
            <person name="Geppert A."/>
            <person name="Wolf J."/>
            <person name="Neumann-Schaal M."/>
            <person name="Muesken M."/>
            <person name="Overmann J."/>
        </authorList>
    </citation>
    <scope>NUCLEOTIDE SEQUENCE</scope>
    <source>
        <strain evidence="3">AEG42_29</strain>
    </source>
</reference>
<dbReference type="EMBL" id="CP114014">
    <property type="protein sequence ID" value="XAY07566.1"/>
    <property type="molecule type" value="Genomic_DNA"/>
</dbReference>
<evidence type="ECO:0000259" key="2">
    <source>
        <dbReference type="Pfam" id="PF01575"/>
    </source>
</evidence>
<evidence type="ECO:0000256" key="1">
    <source>
        <dbReference type="ARBA" id="ARBA00005254"/>
    </source>
</evidence>
<dbReference type="Pfam" id="PF01575">
    <property type="entry name" value="MaoC_dehydratas"/>
    <property type="match status" value="1"/>
</dbReference>
<dbReference type="InterPro" id="IPR052342">
    <property type="entry name" value="MCH/BMMD"/>
</dbReference>
<dbReference type="AlphaFoldDB" id="A0AAU7B105"/>
<dbReference type="InterPro" id="IPR002539">
    <property type="entry name" value="MaoC-like_dom"/>
</dbReference>
<organism evidence="3">
    <name type="scientific">Paraconexibacter sp. AEG42_29</name>
    <dbReference type="NCBI Taxonomy" id="2997339"/>
    <lineage>
        <taxon>Bacteria</taxon>
        <taxon>Bacillati</taxon>
        <taxon>Actinomycetota</taxon>
        <taxon>Thermoleophilia</taxon>
        <taxon>Solirubrobacterales</taxon>
        <taxon>Paraconexibacteraceae</taxon>
        <taxon>Paraconexibacter</taxon>
    </lineage>
</organism>
<protein>
    <recommendedName>
        <fullName evidence="2">MaoC-like domain-containing protein</fullName>
    </recommendedName>
</protein>
<evidence type="ECO:0000313" key="3">
    <source>
        <dbReference type="EMBL" id="XAY07566.1"/>
    </source>
</evidence>
<dbReference type="InterPro" id="IPR029069">
    <property type="entry name" value="HotDog_dom_sf"/>
</dbReference>
<dbReference type="Gene3D" id="3.10.129.10">
    <property type="entry name" value="Hotdog Thioesterase"/>
    <property type="match status" value="1"/>
</dbReference>
<sequence length="209" mass="22151">MTPRFVRDTEAAEAVIDWAAPFEALAAGLTFVSRGRTVTETDVVQFAALTGDYHPLHTDAHFAASGPFGERVAHGMLTISYAVGLVPLDPARVLALRRIGDVVFKRPVKLGDTIHVEGSVSGLSAISDEAGIVTFSWRIKDAHGKLLTRASIDVLWSTDHVAAAEPELAVVATATGPTAVDRVVEGIQAVPAAYLEDLHPTGAYCPVPF</sequence>
<dbReference type="KEGG" id="parq:DSM112329_04451"/>
<feature type="domain" description="MaoC-like" evidence="2">
    <location>
        <begin position="34"/>
        <end position="126"/>
    </location>
</feature>
<comment type="similarity">
    <text evidence="1">Belongs to the enoyl-CoA hydratase/isomerase family.</text>
</comment>
<accession>A0AAU7B105</accession>